<sequence length="251" mass="27446">MDNLFCRDHLFTRSVLMASIFVALVARTVIGGTDNAPAESYTKTAEEEEAGPESEPDGAVISEEEEDTEEKSEMEARRFFTGSMLITWIFVSSVTGFAIVGTNYAPAASYIGAKGLNFPVEAQKLRDNMADNMNLWCANSLSNPVAEDRDDEGDELQEDEPEENKFRRTNPETELSAMFEVAAIHDQPENNSSDALAFISARSNAIQPYRIIAPAGVLIVAVFAAVGAYLVHVKKRATSANGPQLEKEKGR</sequence>
<feature type="region of interest" description="Disordered" evidence="1">
    <location>
        <begin position="143"/>
        <end position="169"/>
    </location>
</feature>
<evidence type="ECO:0000256" key="1">
    <source>
        <dbReference type="SAM" id="MobiDB-lite"/>
    </source>
</evidence>
<feature type="transmembrane region" description="Helical" evidence="2">
    <location>
        <begin position="211"/>
        <end position="231"/>
    </location>
</feature>
<accession>A0AAN7Q9X6</accession>
<keyword evidence="2" id="KW-1133">Transmembrane helix</keyword>
<reference evidence="3 4" key="1">
    <citation type="journal article" date="2023" name="Hortic Res">
        <title>Pangenome of water caltrop reveals structural variations and asymmetric subgenome divergence after allopolyploidization.</title>
        <authorList>
            <person name="Zhang X."/>
            <person name="Chen Y."/>
            <person name="Wang L."/>
            <person name="Yuan Y."/>
            <person name="Fang M."/>
            <person name="Shi L."/>
            <person name="Lu R."/>
            <person name="Comes H.P."/>
            <person name="Ma Y."/>
            <person name="Chen Y."/>
            <person name="Huang G."/>
            <person name="Zhou Y."/>
            <person name="Zheng Z."/>
            <person name="Qiu Y."/>
        </authorList>
    </citation>
    <scope>NUCLEOTIDE SEQUENCE [LARGE SCALE GENOMIC DNA]</scope>
    <source>
        <tissue evidence="3">Roots</tissue>
    </source>
</reference>
<evidence type="ECO:0000256" key="2">
    <source>
        <dbReference type="SAM" id="Phobius"/>
    </source>
</evidence>
<evidence type="ECO:0000313" key="4">
    <source>
        <dbReference type="Proteomes" id="UP001345219"/>
    </source>
</evidence>
<feature type="region of interest" description="Disordered" evidence="1">
    <location>
        <begin position="36"/>
        <end position="74"/>
    </location>
</feature>
<keyword evidence="2" id="KW-0472">Membrane</keyword>
<gene>
    <name evidence="3" type="ORF">SAY87_030007</name>
</gene>
<keyword evidence="2" id="KW-0812">Transmembrane</keyword>
<comment type="caution">
    <text evidence="3">The sequence shown here is derived from an EMBL/GenBank/DDBJ whole genome shotgun (WGS) entry which is preliminary data.</text>
</comment>
<proteinExistence type="predicted"/>
<feature type="compositionally biased region" description="Acidic residues" evidence="1">
    <location>
        <begin position="46"/>
        <end position="70"/>
    </location>
</feature>
<dbReference type="AlphaFoldDB" id="A0AAN7Q9X6"/>
<organism evidence="3 4">
    <name type="scientific">Trapa incisa</name>
    <dbReference type="NCBI Taxonomy" id="236973"/>
    <lineage>
        <taxon>Eukaryota</taxon>
        <taxon>Viridiplantae</taxon>
        <taxon>Streptophyta</taxon>
        <taxon>Embryophyta</taxon>
        <taxon>Tracheophyta</taxon>
        <taxon>Spermatophyta</taxon>
        <taxon>Magnoliopsida</taxon>
        <taxon>eudicotyledons</taxon>
        <taxon>Gunneridae</taxon>
        <taxon>Pentapetalae</taxon>
        <taxon>rosids</taxon>
        <taxon>malvids</taxon>
        <taxon>Myrtales</taxon>
        <taxon>Lythraceae</taxon>
        <taxon>Trapa</taxon>
    </lineage>
</organism>
<evidence type="ECO:0000313" key="3">
    <source>
        <dbReference type="EMBL" id="KAK4762123.1"/>
    </source>
</evidence>
<protein>
    <submittedName>
        <fullName evidence="3">Uncharacterized protein</fullName>
    </submittedName>
</protein>
<keyword evidence="4" id="KW-1185">Reference proteome</keyword>
<dbReference type="EMBL" id="JAXIOK010000009">
    <property type="protein sequence ID" value="KAK4762123.1"/>
    <property type="molecule type" value="Genomic_DNA"/>
</dbReference>
<feature type="compositionally biased region" description="Acidic residues" evidence="1">
    <location>
        <begin position="148"/>
        <end position="162"/>
    </location>
</feature>
<dbReference type="Proteomes" id="UP001345219">
    <property type="component" value="Chromosome 23"/>
</dbReference>
<feature type="transmembrane region" description="Helical" evidence="2">
    <location>
        <begin position="79"/>
        <end position="100"/>
    </location>
</feature>
<name>A0AAN7Q9X6_9MYRT</name>